<evidence type="ECO:0000313" key="2">
    <source>
        <dbReference type="EMBL" id="MDL9978403.1"/>
    </source>
</evidence>
<keyword evidence="2" id="KW-0808">Transferase</keyword>
<dbReference type="InterPro" id="IPR029063">
    <property type="entry name" value="SAM-dependent_MTases_sf"/>
</dbReference>
<name>A0ABT7MVG0_9MICO</name>
<gene>
    <name evidence="2" type="ORF">QSV35_03585</name>
</gene>
<evidence type="ECO:0000256" key="1">
    <source>
        <dbReference type="SAM" id="MobiDB-lite"/>
    </source>
</evidence>
<reference evidence="2 3" key="1">
    <citation type="submission" date="2023-06" db="EMBL/GenBank/DDBJ databases">
        <title>Microbacterium sp. nov., isolated from a waste landfill.</title>
        <authorList>
            <person name="Wen W."/>
        </authorList>
    </citation>
    <scope>NUCLEOTIDE SEQUENCE [LARGE SCALE GENOMIC DNA]</scope>
    <source>
        <strain evidence="2 3">ASV49</strain>
    </source>
</reference>
<dbReference type="GO" id="GO:0008168">
    <property type="term" value="F:methyltransferase activity"/>
    <property type="evidence" value="ECO:0007669"/>
    <property type="project" value="UniProtKB-KW"/>
</dbReference>
<dbReference type="SUPFAM" id="SSF53335">
    <property type="entry name" value="S-adenosyl-L-methionine-dependent methyltransferases"/>
    <property type="match status" value="1"/>
</dbReference>
<dbReference type="EMBL" id="JASXSZ010000001">
    <property type="protein sequence ID" value="MDL9978403.1"/>
    <property type="molecule type" value="Genomic_DNA"/>
</dbReference>
<evidence type="ECO:0000313" key="3">
    <source>
        <dbReference type="Proteomes" id="UP001235064"/>
    </source>
</evidence>
<keyword evidence="2" id="KW-0489">Methyltransferase</keyword>
<feature type="region of interest" description="Disordered" evidence="1">
    <location>
        <begin position="1"/>
        <end position="29"/>
    </location>
</feature>
<protein>
    <submittedName>
        <fullName evidence="2">SAM-dependent methyltransferase</fullName>
    </submittedName>
</protein>
<keyword evidence="3" id="KW-1185">Reference proteome</keyword>
<dbReference type="Proteomes" id="UP001235064">
    <property type="component" value="Unassembled WGS sequence"/>
</dbReference>
<proteinExistence type="predicted"/>
<sequence>MTALPAPDPQVADGTGVAPSGPHPRTATPDWLALRAGADDRARSSRLAARLSERLPEAGALTLHDLGSGTGAMVRWLAPQLPGPQEWVLHDGDPGILLHADLAGVRDRDGRPIAVDTRIGPLGALEPDAFAGASALTASALLDVLTRADAERIVAACVAAGMPALFSLTVVGSVVLAPPTPFDAELAAAFDDHQRRDGRLGPDAVPFISELFAAAGWNVQTDDTPWRLGHEDEPLIAEWLDGWLDAAVEQRPELADAARARRDSGVLCVIVGHEDVLAWP</sequence>
<organism evidence="2 3">
    <name type="scientific">Microbacterium candidum</name>
    <dbReference type="NCBI Taxonomy" id="3041922"/>
    <lineage>
        <taxon>Bacteria</taxon>
        <taxon>Bacillati</taxon>
        <taxon>Actinomycetota</taxon>
        <taxon>Actinomycetes</taxon>
        <taxon>Micrococcales</taxon>
        <taxon>Microbacteriaceae</taxon>
        <taxon>Microbacterium</taxon>
    </lineage>
</organism>
<accession>A0ABT7MVG0</accession>
<dbReference type="GO" id="GO:0032259">
    <property type="term" value="P:methylation"/>
    <property type="evidence" value="ECO:0007669"/>
    <property type="project" value="UniProtKB-KW"/>
</dbReference>
<dbReference type="RefSeq" id="WP_286286774.1">
    <property type="nucleotide sequence ID" value="NZ_JASXSZ010000001.1"/>
</dbReference>
<comment type="caution">
    <text evidence="2">The sequence shown here is derived from an EMBL/GenBank/DDBJ whole genome shotgun (WGS) entry which is preliminary data.</text>
</comment>